<evidence type="ECO:0000256" key="1">
    <source>
        <dbReference type="SAM" id="MobiDB-lite"/>
    </source>
</evidence>
<keyword evidence="4" id="KW-1185">Reference proteome</keyword>
<feature type="non-terminal residue" evidence="3">
    <location>
        <position position="322"/>
    </location>
</feature>
<name>A0A9N9CQF6_9GLOM</name>
<dbReference type="EMBL" id="CAJVPI010001410">
    <property type="protein sequence ID" value="CAG8611405.1"/>
    <property type="molecule type" value="Genomic_DNA"/>
</dbReference>
<protein>
    <submittedName>
        <fullName evidence="3">2722_t:CDS:1</fullName>
    </submittedName>
</protein>
<comment type="caution">
    <text evidence="3">The sequence shown here is derived from an EMBL/GenBank/DDBJ whole genome shotgun (WGS) entry which is preliminary data.</text>
</comment>
<dbReference type="InterPro" id="IPR001005">
    <property type="entry name" value="SANT/Myb"/>
</dbReference>
<dbReference type="CDD" id="cd00167">
    <property type="entry name" value="SANT"/>
    <property type="match status" value="1"/>
</dbReference>
<dbReference type="PROSITE" id="PS50090">
    <property type="entry name" value="MYB_LIKE"/>
    <property type="match status" value="1"/>
</dbReference>
<reference evidence="3" key="1">
    <citation type="submission" date="2021-06" db="EMBL/GenBank/DDBJ databases">
        <authorList>
            <person name="Kallberg Y."/>
            <person name="Tangrot J."/>
            <person name="Rosling A."/>
        </authorList>
    </citation>
    <scope>NUCLEOTIDE SEQUENCE</scope>
    <source>
        <strain evidence="3">BR232B</strain>
    </source>
</reference>
<dbReference type="InterPro" id="IPR009057">
    <property type="entry name" value="Homeodomain-like_sf"/>
</dbReference>
<gene>
    <name evidence="3" type="ORF">PBRASI_LOCUS8190</name>
</gene>
<feature type="region of interest" description="Disordered" evidence="1">
    <location>
        <begin position="66"/>
        <end position="160"/>
    </location>
</feature>
<feature type="compositionally biased region" description="Low complexity" evidence="1">
    <location>
        <begin position="71"/>
        <end position="94"/>
    </location>
</feature>
<feature type="compositionally biased region" description="Basic and acidic residues" evidence="1">
    <location>
        <begin position="106"/>
        <end position="116"/>
    </location>
</feature>
<dbReference type="Gene3D" id="1.10.10.60">
    <property type="entry name" value="Homeodomain-like"/>
    <property type="match status" value="1"/>
</dbReference>
<dbReference type="AlphaFoldDB" id="A0A9N9CQF6"/>
<sequence>WAAEDDEILLSLITSGNWSYIAETINTMRATVSGFRRTPYECYDRWKSIDDISKYIIQDNDASSSENEEISSVFGTSGAGTSAGTSSPSFTSGSKIRKELHRKDSKNKIPKFDPAKSRRQANLAEAIKKSARKREETVRRPHIAQSKKTAEITASSTRTPTPLELSRLKLDQDRVQQQVIQEQRQAAALAMQGRQSSTIPRPSLQGVSHIPGQLSQSVTRPVAANTVTSANQHQIHALLMQRHAQQVLSQRAPQQQYSQMTPAITQVTQQIMAVQNPQFHPFFNRVQARATQLLQGAQVSVTQQQQQQHVHQHGQQQPGGLT</sequence>
<dbReference type="Pfam" id="PF13921">
    <property type="entry name" value="Myb_DNA-bind_6"/>
    <property type="match status" value="1"/>
</dbReference>
<feature type="domain" description="Myb-like" evidence="2">
    <location>
        <begin position="1"/>
        <end position="50"/>
    </location>
</feature>
<dbReference type="Proteomes" id="UP000789739">
    <property type="component" value="Unassembled WGS sequence"/>
</dbReference>
<evidence type="ECO:0000313" key="3">
    <source>
        <dbReference type="EMBL" id="CAG8611405.1"/>
    </source>
</evidence>
<organism evidence="3 4">
    <name type="scientific">Paraglomus brasilianum</name>
    <dbReference type="NCBI Taxonomy" id="144538"/>
    <lineage>
        <taxon>Eukaryota</taxon>
        <taxon>Fungi</taxon>
        <taxon>Fungi incertae sedis</taxon>
        <taxon>Mucoromycota</taxon>
        <taxon>Glomeromycotina</taxon>
        <taxon>Glomeromycetes</taxon>
        <taxon>Paraglomerales</taxon>
        <taxon>Paraglomeraceae</taxon>
        <taxon>Paraglomus</taxon>
    </lineage>
</organism>
<evidence type="ECO:0000313" key="4">
    <source>
        <dbReference type="Proteomes" id="UP000789739"/>
    </source>
</evidence>
<evidence type="ECO:0000259" key="2">
    <source>
        <dbReference type="PROSITE" id="PS50090"/>
    </source>
</evidence>
<dbReference type="OrthoDB" id="2425968at2759"/>
<proteinExistence type="predicted"/>
<dbReference type="SUPFAM" id="SSF46689">
    <property type="entry name" value="Homeodomain-like"/>
    <property type="match status" value="1"/>
</dbReference>
<accession>A0A9N9CQF6</accession>